<sequence>MATTPSMVQLRQPVHNQFGGRLAALCAIGCCLCYLVHKLMIWSSSFDVKKIGGILCCPLLAGLLSRSSLGSARAVFVVMACY</sequence>
<keyword evidence="1" id="KW-1133">Transmembrane helix</keyword>
<proteinExistence type="predicted"/>
<dbReference type="Proteomes" id="UP000015105">
    <property type="component" value="Chromosome 7D"/>
</dbReference>
<keyword evidence="1" id="KW-0472">Membrane</keyword>
<keyword evidence="1" id="KW-0812">Transmembrane</keyword>
<reference evidence="3" key="1">
    <citation type="journal article" date="2014" name="Science">
        <title>Ancient hybridizations among the ancestral genomes of bread wheat.</title>
        <authorList>
            <consortium name="International Wheat Genome Sequencing Consortium,"/>
            <person name="Marcussen T."/>
            <person name="Sandve S.R."/>
            <person name="Heier L."/>
            <person name="Spannagl M."/>
            <person name="Pfeifer M."/>
            <person name="Jakobsen K.S."/>
            <person name="Wulff B.B."/>
            <person name="Steuernagel B."/>
            <person name="Mayer K.F."/>
            <person name="Olsen O.A."/>
        </authorList>
    </citation>
    <scope>NUCLEOTIDE SEQUENCE [LARGE SCALE GENOMIC DNA]</scope>
    <source>
        <strain evidence="3">cv. AL8/78</strain>
    </source>
</reference>
<keyword evidence="3" id="KW-1185">Reference proteome</keyword>
<dbReference type="EnsemblPlants" id="AET7Gv20843300.19">
    <property type="protein sequence ID" value="AET7Gv20843300.19"/>
    <property type="gene ID" value="AET7Gv20843300"/>
</dbReference>
<dbReference type="AlphaFoldDB" id="A0A453S7C2"/>
<dbReference type="Gramene" id="AET7Gv20843300.19">
    <property type="protein sequence ID" value="AET7Gv20843300.19"/>
    <property type="gene ID" value="AET7Gv20843300"/>
</dbReference>
<evidence type="ECO:0000256" key="1">
    <source>
        <dbReference type="SAM" id="Phobius"/>
    </source>
</evidence>
<reference evidence="3" key="2">
    <citation type="journal article" date="2017" name="Nat. Plants">
        <title>The Aegilops tauschii genome reveals multiple impacts of transposons.</title>
        <authorList>
            <person name="Zhao G."/>
            <person name="Zou C."/>
            <person name="Li K."/>
            <person name="Wang K."/>
            <person name="Li T."/>
            <person name="Gao L."/>
            <person name="Zhang X."/>
            <person name="Wang H."/>
            <person name="Yang Z."/>
            <person name="Liu X."/>
            <person name="Jiang W."/>
            <person name="Mao L."/>
            <person name="Kong X."/>
            <person name="Jiao Y."/>
            <person name="Jia J."/>
        </authorList>
    </citation>
    <scope>NUCLEOTIDE SEQUENCE [LARGE SCALE GENOMIC DNA]</scope>
    <source>
        <strain evidence="3">cv. AL8/78</strain>
    </source>
</reference>
<accession>A0A453S7C2</accession>
<feature type="transmembrane region" description="Helical" evidence="1">
    <location>
        <begin position="20"/>
        <end position="41"/>
    </location>
</feature>
<protein>
    <submittedName>
        <fullName evidence="2">Uncharacterized protein</fullName>
    </submittedName>
</protein>
<name>A0A453S7C2_AEGTS</name>
<organism evidence="2 3">
    <name type="scientific">Aegilops tauschii subsp. strangulata</name>
    <name type="common">Goatgrass</name>
    <dbReference type="NCBI Taxonomy" id="200361"/>
    <lineage>
        <taxon>Eukaryota</taxon>
        <taxon>Viridiplantae</taxon>
        <taxon>Streptophyta</taxon>
        <taxon>Embryophyta</taxon>
        <taxon>Tracheophyta</taxon>
        <taxon>Spermatophyta</taxon>
        <taxon>Magnoliopsida</taxon>
        <taxon>Liliopsida</taxon>
        <taxon>Poales</taxon>
        <taxon>Poaceae</taxon>
        <taxon>BOP clade</taxon>
        <taxon>Pooideae</taxon>
        <taxon>Triticodae</taxon>
        <taxon>Triticeae</taxon>
        <taxon>Triticinae</taxon>
        <taxon>Aegilops</taxon>
    </lineage>
</organism>
<evidence type="ECO:0000313" key="2">
    <source>
        <dbReference type="EnsemblPlants" id="AET7Gv20843300.19"/>
    </source>
</evidence>
<evidence type="ECO:0000313" key="3">
    <source>
        <dbReference type="Proteomes" id="UP000015105"/>
    </source>
</evidence>
<reference evidence="2" key="5">
    <citation type="journal article" date="2021" name="G3 (Bethesda)">
        <title>Aegilops tauschii genome assembly Aet v5.0 features greater sequence contiguity and improved annotation.</title>
        <authorList>
            <person name="Wang L."/>
            <person name="Zhu T."/>
            <person name="Rodriguez J.C."/>
            <person name="Deal K.R."/>
            <person name="Dubcovsky J."/>
            <person name="McGuire P.E."/>
            <person name="Lux T."/>
            <person name="Spannagl M."/>
            <person name="Mayer K.F.X."/>
            <person name="Baldrich P."/>
            <person name="Meyers B.C."/>
            <person name="Huo N."/>
            <person name="Gu Y.Q."/>
            <person name="Zhou H."/>
            <person name="Devos K.M."/>
            <person name="Bennetzen J.L."/>
            <person name="Unver T."/>
            <person name="Budak H."/>
            <person name="Gulick P.J."/>
            <person name="Galiba G."/>
            <person name="Kalapos B."/>
            <person name="Nelson D.R."/>
            <person name="Li P."/>
            <person name="You F.M."/>
            <person name="Luo M.C."/>
            <person name="Dvorak J."/>
        </authorList>
    </citation>
    <scope>NUCLEOTIDE SEQUENCE [LARGE SCALE GENOMIC DNA]</scope>
    <source>
        <strain evidence="2">cv. AL8/78</strain>
    </source>
</reference>
<reference evidence="2" key="4">
    <citation type="submission" date="2019-03" db="UniProtKB">
        <authorList>
            <consortium name="EnsemblPlants"/>
        </authorList>
    </citation>
    <scope>IDENTIFICATION</scope>
</reference>
<reference evidence="2" key="3">
    <citation type="journal article" date="2017" name="Nature">
        <title>Genome sequence of the progenitor of the wheat D genome Aegilops tauschii.</title>
        <authorList>
            <person name="Luo M.C."/>
            <person name="Gu Y.Q."/>
            <person name="Puiu D."/>
            <person name="Wang H."/>
            <person name="Twardziok S.O."/>
            <person name="Deal K.R."/>
            <person name="Huo N."/>
            <person name="Zhu T."/>
            <person name="Wang L."/>
            <person name="Wang Y."/>
            <person name="McGuire P.E."/>
            <person name="Liu S."/>
            <person name="Long H."/>
            <person name="Ramasamy R.K."/>
            <person name="Rodriguez J.C."/>
            <person name="Van S.L."/>
            <person name="Yuan L."/>
            <person name="Wang Z."/>
            <person name="Xia Z."/>
            <person name="Xiao L."/>
            <person name="Anderson O.D."/>
            <person name="Ouyang S."/>
            <person name="Liang Y."/>
            <person name="Zimin A.V."/>
            <person name="Pertea G."/>
            <person name="Qi P."/>
            <person name="Bennetzen J.L."/>
            <person name="Dai X."/>
            <person name="Dawson M.W."/>
            <person name="Muller H.G."/>
            <person name="Kugler K."/>
            <person name="Rivarola-Duarte L."/>
            <person name="Spannagl M."/>
            <person name="Mayer K.F.X."/>
            <person name="Lu F.H."/>
            <person name="Bevan M.W."/>
            <person name="Leroy P."/>
            <person name="Li P."/>
            <person name="You F.M."/>
            <person name="Sun Q."/>
            <person name="Liu Z."/>
            <person name="Lyons E."/>
            <person name="Wicker T."/>
            <person name="Salzberg S.L."/>
            <person name="Devos K.M."/>
            <person name="Dvorak J."/>
        </authorList>
    </citation>
    <scope>NUCLEOTIDE SEQUENCE [LARGE SCALE GENOMIC DNA]</scope>
    <source>
        <strain evidence="2">cv. AL8/78</strain>
    </source>
</reference>